<feature type="transmembrane region" description="Helical" evidence="6">
    <location>
        <begin position="288"/>
        <end position="312"/>
    </location>
</feature>
<reference evidence="7 8" key="1">
    <citation type="submission" date="2018-08" db="EMBL/GenBank/DDBJ databases">
        <title>Chitinophagaceae sp. K23C18032701, a novel bacterium isolated from forest soil.</title>
        <authorList>
            <person name="Wang C."/>
        </authorList>
    </citation>
    <scope>NUCLEOTIDE SEQUENCE [LARGE SCALE GENOMIC DNA]</scope>
    <source>
        <strain evidence="7 8">K23C18032701</strain>
    </source>
</reference>
<protein>
    <submittedName>
        <fullName evidence="7">Ubiquinone biosynthesis protein UbiA</fullName>
    </submittedName>
</protein>
<accession>A0A3E1NGV8</accession>
<dbReference type="EMBL" id="QTJU01000006">
    <property type="protein sequence ID" value="RFM27091.1"/>
    <property type="molecule type" value="Genomic_DNA"/>
</dbReference>
<comment type="caution">
    <text evidence="7">The sequence shown here is derived from an EMBL/GenBank/DDBJ whole genome shotgun (WGS) entry which is preliminary data.</text>
</comment>
<dbReference type="InterPro" id="IPR050475">
    <property type="entry name" value="Prenyltransferase_related"/>
</dbReference>
<feature type="transmembrane region" description="Helical" evidence="6">
    <location>
        <begin position="257"/>
        <end position="276"/>
    </location>
</feature>
<dbReference type="Proteomes" id="UP000261284">
    <property type="component" value="Unassembled WGS sequence"/>
</dbReference>
<feature type="transmembrane region" description="Helical" evidence="6">
    <location>
        <begin position="183"/>
        <end position="204"/>
    </location>
</feature>
<evidence type="ECO:0000256" key="3">
    <source>
        <dbReference type="ARBA" id="ARBA00022692"/>
    </source>
</evidence>
<evidence type="ECO:0000256" key="2">
    <source>
        <dbReference type="ARBA" id="ARBA00022475"/>
    </source>
</evidence>
<keyword evidence="4 6" id="KW-1133">Transmembrane helix</keyword>
<proteinExistence type="predicted"/>
<dbReference type="GO" id="GO:0016765">
    <property type="term" value="F:transferase activity, transferring alkyl or aryl (other than methyl) groups"/>
    <property type="evidence" value="ECO:0007669"/>
    <property type="project" value="InterPro"/>
</dbReference>
<dbReference type="CDD" id="cd13961">
    <property type="entry name" value="PT_UbiA_DGGGPS"/>
    <property type="match status" value="1"/>
</dbReference>
<keyword evidence="2" id="KW-1003">Cell membrane</keyword>
<evidence type="ECO:0000256" key="1">
    <source>
        <dbReference type="ARBA" id="ARBA00004141"/>
    </source>
</evidence>
<evidence type="ECO:0000313" key="8">
    <source>
        <dbReference type="Proteomes" id="UP000261284"/>
    </source>
</evidence>
<evidence type="ECO:0000256" key="6">
    <source>
        <dbReference type="SAM" id="Phobius"/>
    </source>
</evidence>
<dbReference type="AlphaFoldDB" id="A0A3E1NGV8"/>
<keyword evidence="3 6" id="KW-0812">Transmembrane</keyword>
<feature type="transmembrane region" description="Helical" evidence="6">
    <location>
        <begin position="118"/>
        <end position="137"/>
    </location>
</feature>
<feature type="transmembrane region" description="Helical" evidence="6">
    <location>
        <begin position="95"/>
        <end position="112"/>
    </location>
</feature>
<keyword evidence="5 6" id="KW-0472">Membrane</keyword>
<dbReference type="PANTHER" id="PTHR42723">
    <property type="entry name" value="CHLOROPHYLL SYNTHASE"/>
    <property type="match status" value="1"/>
</dbReference>
<dbReference type="Gene3D" id="1.10.357.140">
    <property type="entry name" value="UbiA prenyltransferase"/>
    <property type="match status" value="1"/>
</dbReference>
<gene>
    <name evidence="7" type="ORF">DXN05_16630</name>
</gene>
<dbReference type="Pfam" id="PF01040">
    <property type="entry name" value="UbiA"/>
    <property type="match status" value="1"/>
</dbReference>
<dbReference type="Gene3D" id="1.20.120.1780">
    <property type="entry name" value="UbiA prenyltransferase"/>
    <property type="match status" value="1"/>
</dbReference>
<feature type="transmembrane region" description="Helical" evidence="6">
    <location>
        <begin position="225"/>
        <end position="251"/>
    </location>
</feature>
<feature type="transmembrane region" description="Helical" evidence="6">
    <location>
        <begin position="48"/>
        <end position="66"/>
    </location>
</feature>
<organism evidence="7 8">
    <name type="scientific">Deminuibacter soli</name>
    <dbReference type="NCBI Taxonomy" id="2291815"/>
    <lineage>
        <taxon>Bacteria</taxon>
        <taxon>Pseudomonadati</taxon>
        <taxon>Bacteroidota</taxon>
        <taxon>Chitinophagia</taxon>
        <taxon>Chitinophagales</taxon>
        <taxon>Chitinophagaceae</taxon>
        <taxon>Deminuibacter</taxon>
    </lineage>
</organism>
<name>A0A3E1NGV8_9BACT</name>
<dbReference type="InterPro" id="IPR044878">
    <property type="entry name" value="UbiA_sf"/>
</dbReference>
<dbReference type="InterPro" id="IPR000537">
    <property type="entry name" value="UbiA_prenyltransferase"/>
</dbReference>
<feature type="transmembrane region" description="Helical" evidence="6">
    <location>
        <begin position="144"/>
        <end position="163"/>
    </location>
</feature>
<comment type="subcellular location">
    <subcellularLocation>
        <location evidence="1">Membrane</location>
        <topology evidence="1">Multi-pass membrane protein</topology>
    </subcellularLocation>
</comment>
<evidence type="ECO:0000256" key="4">
    <source>
        <dbReference type="ARBA" id="ARBA00022989"/>
    </source>
</evidence>
<dbReference type="PANTHER" id="PTHR42723:SF1">
    <property type="entry name" value="CHLOROPHYLL SYNTHASE, CHLOROPLASTIC"/>
    <property type="match status" value="1"/>
</dbReference>
<evidence type="ECO:0000313" key="7">
    <source>
        <dbReference type="EMBL" id="RFM27091.1"/>
    </source>
</evidence>
<evidence type="ECO:0000256" key="5">
    <source>
        <dbReference type="ARBA" id="ARBA00023136"/>
    </source>
</evidence>
<sequence>MKMIVAFFRLIRWPNLVFIALTQVLFNYAVIRPVLLHAGLQPNLQGCAFAALALAFWLVAAAGYIINDYFDYNIDIVNKPNKVVVGKIISRRWTIIWHLVFSLSAVALGFYMDITTRIHLMGPGMLLTAALLFLYSISLKRKLLWGNILVSLLTAWSVLGVTWCESSNLIQTISLHLPQVNKITRITFLYAGFAFIISLIREVVKDMEDVEGDRRYGCNTMPIAWGINATKVFVAVWMVVLIALLVIVLVYVLLFGWWMISIYFIVLVTLPLLWVFRKLFTANEPADYHRLSSVIKMVMFTGILSMLFFSYYQ</sequence>
<keyword evidence="8" id="KW-1185">Reference proteome</keyword>
<keyword evidence="7" id="KW-0830">Ubiquinone</keyword>
<dbReference type="GO" id="GO:0016020">
    <property type="term" value="C:membrane"/>
    <property type="evidence" value="ECO:0007669"/>
    <property type="project" value="UniProtKB-SubCell"/>
</dbReference>
<dbReference type="OrthoDB" id="9811562at2"/>